<dbReference type="InterPro" id="IPR002403">
    <property type="entry name" value="Cyt_P450_E_grp-IV"/>
</dbReference>
<comment type="cofactor">
    <cofactor evidence="1 5">
        <name>heme</name>
        <dbReference type="ChEBI" id="CHEBI:30413"/>
    </cofactor>
</comment>
<evidence type="ECO:0008006" key="9">
    <source>
        <dbReference type="Google" id="ProtNLM"/>
    </source>
</evidence>
<accession>A0A9P6M9Y1</accession>
<keyword evidence="6" id="KW-0560">Oxidoreductase</keyword>
<dbReference type="Pfam" id="PF00067">
    <property type="entry name" value="p450"/>
    <property type="match status" value="2"/>
</dbReference>
<gene>
    <name evidence="7" type="ORF">BGZ65_001785</name>
</gene>
<dbReference type="GO" id="GO:0020037">
    <property type="term" value="F:heme binding"/>
    <property type="evidence" value="ECO:0007669"/>
    <property type="project" value="InterPro"/>
</dbReference>
<dbReference type="GO" id="GO:0016705">
    <property type="term" value="F:oxidoreductase activity, acting on paired donors, with incorporation or reduction of molecular oxygen"/>
    <property type="evidence" value="ECO:0007669"/>
    <property type="project" value="InterPro"/>
</dbReference>
<dbReference type="PANTHER" id="PTHR46206">
    <property type="entry name" value="CYTOCHROME P450"/>
    <property type="match status" value="1"/>
</dbReference>
<comment type="similarity">
    <text evidence="2 6">Belongs to the cytochrome P450 family.</text>
</comment>
<evidence type="ECO:0000256" key="6">
    <source>
        <dbReference type="RuleBase" id="RU000461"/>
    </source>
</evidence>
<dbReference type="Gene3D" id="1.10.630.10">
    <property type="entry name" value="Cytochrome P450"/>
    <property type="match status" value="1"/>
</dbReference>
<evidence type="ECO:0000313" key="8">
    <source>
        <dbReference type="Proteomes" id="UP000749646"/>
    </source>
</evidence>
<dbReference type="GO" id="GO:0005506">
    <property type="term" value="F:iron ion binding"/>
    <property type="evidence" value="ECO:0007669"/>
    <property type="project" value="InterPro"/>
</dbReference>
<dbReference type="InterPro" id="IPR036396">
    <property type="entry name" value="Cyt_P450_sf"/>
</dbReference>
<keyword evidence="4 5" id="KW-0408">Iron</keyword>
<dbReference type="CDD" id="cd11041">
    <property type="entry name" value="CYP503A1-like"/>
    <property type="match status" value="1"/>
</dbReference>
<dbReference type="GO" id="GO:0004497">
    <property type="term" value="F:monooxygenase activity"/>
    <property type="evidence" value="ECO:0007669"/>
    <property type="project" value="UniProtKB-KW"/>
</dbReference>
<evidence type="ECO:0000256" key="2">
    <source>
        <dbReference type="ARBA" id="ARBA00010617"/>
    </source>
</evidence>
<dbReference type="PROSITE" id="PS00086">
    <property type="entry name" value="CYTOCHROME_P450"/>
    <property type="match status" value="1"/>
</dbReference>
<dbReference type="PRINTS" id="PR00465">
    <property type="entry name" value="EP450IV"/>
</dbReference>
<evidence type="ECO:0000256" key="3">
    <source>
        <dbReference type="ARBA" id="ARBA00022723"/>
    </source>
</evidence>
<keyword evidence="8" id="KW-1185">Reference proteome</keyword>
<dbReference type="AlphaFoldDB" id="A0A9P6M9Y1"/>
<comment type="caution">
    <text evidence="7">The sequence shown here is derived from an EMBL/GenBank/DDBJ whole genome shotgun (WGS) entry which is preliminary data.</text>
</comment>
<reference evidence="7" key="1">
    <citation type="journal article" date="2020" name="Fungal Divers.">
        <title>Resolving the Mortierellaceae phylogeny through synthesis of multi-gene phylogenetics and phylogenomics.</title>
        <authorList>
            <person name="Vandepol N."/>
            <person name="Liber J."/>
            <person name="Desiro A."/>
            <person name="Na H."/>
            <person name="Kennedy M."/>
            <person name="Barry K."/>
            <person name="Grigoriev I.V."/>
            <person name="Miller A.N."/>
            <person name="O'Donnell K."/>
            <person name="Stajich J.E."/>
            <person name="Bonito G."/>
        </authorList>
    </citation>
    <scope>NUCLEOTIDE SEQUENCE</scope>
    <source>
        <strain evidence="7">MES-2147</strain>
    </source>
</reference>
<dbReference type="InterPro" id="IPR017972">
    <property type="entry name" value="Cyt_P450_CS"/>
</dbReference>
<proteinExistence type="inferred from homology"/>
<protein>
    <recommendedName>
        <fullName evidence="9">Cytochrome P450</fullName>
    </recommendedName>
</protein>
<sequence length="556" mass="61925">MVGMSSSPAAPTIVNILRIAVPIGVGLASALYIKANFPKLLGISGFSKDKSIPMVPVRAGDSTHDAEYNEDPAFFLAKCEKNYGHVFNLKIFYLNLTCVTGVGLIREVYTNENVSFKDHLDDLTGLRAFMAGLTKSNKGADGRTIHDVIKYGISNQMDWLGRGLNDKMAIVMDEHLGFCQETVVKNVPEQVGLIIASALADIFMGPKAAQDPAILEAFIHCASDFGQLLMHGYIKNFWAIVTAKLNYNVLNPLTKYVQTLTKVAISIMEERRQEEVERGEEYERPKDILQNMMDNLDLYNLVDLEDACGHILLLALGSVHTTGEACTNMLYFLGAHPEYIEPMYQEQTEILDEQEKEHQEKRQAKLASGEVPSMDAFVGTDLDPKEDRAITNKAVKKMNKMDSIFRETMRYQMPPIMGTHKANEDLTLSNGMTITKGTRVTCNGWSVHQTEETQGEDPTEFRPFRFVGKNKTATKAGPDFLPFGLGRHICPGRFLAIQDMKIFGALIVGRYCKIEILEKEKTKQMLQNRLGTTPPSPLIFTSRPGVKLCPPAAMVL</sequence>
<keyword evidence="6" id="KW-0503">Monooxygenase</keyword>
<dbReference type="EMBL" id="JAAAHW010003477">
    <property type="protein sequence ID" value="KAF9983447.1"/>
    <property type="molecule type" value="Genomic_DNA"/>
</dbReference>
<evidence type="ECO:0000256" key="5">
    <source>
        <dbReference type="PIRSR" id="PIRSR602403-1"/>
    </source>
</evidence>
<keyword evidence="3 5" id="KW-0479">Metal-binding</keyword>
<name>A0A9P6M9Y1_9FUNG</name>
<keyword evidence="5 6" id="KW-0349">Heme</keyword>
<dbReference type="Proteomes" id="UP000749646">
    <property type="component" value="Unassembled WGS sequence"/>
</dbReference>
<dbReference type="OrthoDB" id="1844152at2759"/>
<organism evidence="7 8">
    <name type="scientific">Modicella reniformis</name>
    <dbReference type="NCBI Taxonomy" id="1440133"/>
    <lineage>
        <taxon>Eukaryota</taxon>
        <taxon>Fungi</taxon>
        <taxon>Fungi incertae sedis</taxon>
        <taxon>Mucoromycota</taxon>
        <taxon>Mortierellomycotina</taxon>
        <taxon>Mortierellomycetes</taxon>
        <taxon>Mortierellales</taxon>
        <taxon>Mortierellaceae</taxon>
        <taxon>Modicella</taxon>
    </lineage>
</organism>
<evidence type="ECO:0000256" key="4">
    <source>
        <dbReference type="ARBA" id="ARBA00023004"/>
    </source>
</evidence>
<evidence type="ECO:0000313" key="7">
    <source>
        <dbReference type="EMBL" id="KAF9983447.1"/>
    </source>
</evidence>
<dbReference type="SUPFAM" id="SSF48264">
    <property type="entry name" value="Cytochrome P450"/>
    <property type="match status" value="1"/>
</dbReference>
<feature type="binding site" description="axial binding residue" evidence="5">
    <location>
        <position position="490"/>
    </location>
    <ligand>
        <name>heme</name>
        <dbReference type="ChEBI" id="CHEBI:30413"/>
    </ligand>
    <ligandPart>
        <name>Fe</name>
        <dbReference type="ChEBI" id="CHEBI:18248"/>
    </ligandPart>
</feature>
<dbReference type="InterPro" id="IPR001128">
    <property type="entry name" value="Cyt_P450"/>
</dbReference>
<evidence type="ECO:0000256" key="1">
    <source>
        <dbReference type="ARBA" id="ARBA00001971"/>
    </source>
</evidence>